<gene>
    <name evidence="2" type="ORF">ACFP81_08965</name>
</gene>
<dbReference type="EMBL" id="JBHSWD010000001">
    <property type="protein sequence ID" value="MFC6592120.1"/>
    <property type="molecule type" value="Genomic_DNA"/>
</dbReference>
<protein>
    <submittedName>
        <fullName evidence="2">Uncharacterized protein</fullName>
    </submittedName>
</protein>
<dbReference type="Proteomes" id="UP001596297">
    <property type="component" value="Unassembled WGS sequence"/>
</dbReference>
<proteinExistence type="predicted"/>
<evidence type="ECO:0000313" key="2">
    <source>
        <dbReference type="EMBL" id="MFC6592120.1"/>
    </source>
</evidence>
<name>A0ABW1YEV6_9DEIO</name>
<organism evidence="2 3">
    <name type="scientific">Deinococcus lacus</name>
    <dbReference type="NCBI Taxonomy" id="392561"/>
    <lineage>
        <taxon>Bacteria</taxon>
        <taxon>Thermotogati</taxon>
        <taxon>Deinococcota</taxon>
        <taxon>Deinococci</taxon>
        <taxon>Deinococcales</taxon>
        <taxon>Deinococcaceae</taxon>
        <taxon>Deinococcus</taxon>
    </lineage>
</organism>
<feature type="region of interest" description="Disordered" evidence="1">
    <location>
        <begin position="1"/>
        <end position="20"/>
    </location>
</feature>
<reference evidence="3" key="1">
    <citation type="journal article" date="2019" name="Int. J. Syst. Evol. Microbiol.">
        <title>The Global Catalogue of Microorganisms (GCM) 10K type strain sequencing project: providing services to taxonomists for standard genome sequencing and annotation.</title>
        <authorList>
            <consortium name="The Broad Institute Genomics Platform"/>
            <consortium name="The Broad Institute Genome Sequencing Center for Infectious Disease"/>
            <person name="Wu L."/>
            <person name="Ma J."/>
        </authorList>
    </citation>
    <scope>NUCLEOTIDE SEQUENCE [LARGE SCALE GENOMIC DNA]</scope>
    <source>
        <strain evidence="3">CGMCC 1.15772</strain>
    </source>
</reference>
<accession>A0ABW1YEV6</accession>
<evidence type="ECO:0000313" key="3">
    <source>
        <dbReference type="Proteomes" id="UP001596297"/>
    </source>
</evidence>
<dbReference type="RefSeq" id="WP_380083135.1">
    <property type="nucleotide sequence ID" value="NZ_JBHSWD010000001.1"/>
</dbReference>
<feature type="compositionally biased region" description="Polar residues" evidence="1">
    <location>
        <begin position="1"/>
        <end position="13"/>
    </location>
</feature>
<sequence length="62" mass="6238">MFAYTLNNGQTATGAPPTGSVAAVSSVTINVASSRIMSGRPLRLPDATGTYTITVAPANLGK</sequence>
<keyword evidence="3" id="KW-1185">Reference proteome</keyword>
<comment type="caution">
    <text evidence="2">The sequence shown here is derived from an EMBL/GenBank/DDBJ whole genome shotgun (WGS) entry which is preliminary data.</text>
</comment>
<evidence type="ECO:0000256" key="1">
    <source>
        <dbReference type="SAM" id="MobiDB-lite"/>
    </source>
</evidence>